<dbReference type="GO" id="GO:0003677">
    <property type="term" value="F:DNA binding"/>
    <property type="evidence" value="ECO:0007669"/>
    <property type="project" value="UniProtKB-UniRule"/>
</dbReference>
<evidence type="ECO:0000313" key="4">
    <source>
        <dbReference type="EMBL" id="OVZ85483.1"/>
    </source>
</evidence>
<reference evidence="4 5" key="1">
    <citation type="submission" date="2017-05" db="EMBL/GenBank/DDBJ databases">
        <title>Whole genome sequencing of Yersinia kristensenii.</title>
        <authorList>
            <person name="Campioni F."/>
        </authorList>
    </citation>
    <scope>NUCLEOTIDE SEQUENCE [LARGE SCALE GENOMIC DNA]</scope>
    <source>
        <strain evidence="4 5">CFSAN060536</strain>
    </source>
</reference>
<gene>
    <name evidence="4" type="ORF">CBW57_14040</name>
</gene>
<evidence type="ECO:0000256" key="1">
    <source>
        <dbReference type="ARBA" id="ARBA00023125"/>
    </source>
</evidence>
<dbReference type="InterPro" id="IPR001867">
    <property type="entry name" value="OmpR/PhoB-type_DNA-bd"/>
</dbReference>
<dbReference type="GO" id="GO:0006355">
    <property type="term" value="P:regulation of DNA-templated transcription"/>
    <property type="evidence" value="ECO:0007669"/>
    <property type="project" value="InterPro"/>
</dbReference>
<dbReference type="Gene3D" id="1.10.10.10">
    <property type="entry name" value="Winged helix-like DNA-binding domain superfamily/Winged helix DNA-binding domain"/>
    <property type="match status" value="1"/>
</dbReference>
<evidence type="ECO:0000259" key="3">
    <source>
        <dbReference type="PROSITE" id="PS51755"/>
    </source>
</evidence>
<keyword evidence="1 2" id="KW-0238">DNA-binding</keyword>
<accession>A0A208ZYG4</accession>
<dbReference type="PROSITE" id="PS51755">
    <property type="entry name" value="OMPR_PHOB"/>
    <property type="match status" value="1"/>
</dbReference>
<comment type="caution">
    <text evidence="4">The sequence shown here is derived from an EMBL/GenBank/DDBJ whole genome shotgun (WGS) entry which is preliminary data.</text>
</comment>
<dbReference type="InterPro" id="IPR036388">
    <property type="entry name" value="WH-like_DNA-bd_sf"/>
</dbReference>
<evidence type="ECO:0000313" key="5">
    <source>
        <dbReference type="Proteomes" id="UP000196440"/>
    </source>
</evidence>
<evidence type="ECO:0000256" key="2">
    <source>
        <dbReference type="PROSITE-ProRule" id="PRU01091"/>
    </source>
</evidence>
<dbReference type="EMBL" id="NHOI01000019">
    <property type="protein sequence ID" value="OVZ85483.1"/>
    <property type="molecule type" value="Genomic_DNA"/>
</dbReference>
<protein>
    <recommendedName>
        <fullName evidence="3">OmpR/PhoB-type domain-containing protein</fullName>
    </recommendedName>
</protein>
<dbReference type="Proteomes" id="UP000196440">
    <property type="component" value="Unassembled WGS sequence"/>
</dbReference>
<dbReference type="SMART" id="SM00862">
    <property type="entry name" value="Trans_reg_C"/>
    <property type="match status" value="1"/>
</dbReference>
<dbReference type="AlphaFoldDB" id="A0A208ZYG4"/>
<dbReference type="SUPFAM" id="SSF46894">
    <property type="entry name" value="C-terminal effector domain of the bipartite response regulators"/>
    <property type="match status" value="1"/>
</dbReference>
<proteinExistence type="predicted"/>
<sequence>MDSTVSAPGLTIKGTDTKIDGFLLGDRVLVNVHHRVLQYFTHGIDQQHPEDIVRMGATEMRLLAYLLQHANGTVVPYNTVLITVWVHTGLAPSYSRLSQVRRKVNGKLSRFGLPPNFIRTVRDQGYCIEGHVITPLYCGVRNLLFQAGD</sequence>
<feature type="domain" description="OmpR/PhoB-type" evidence="3">
    <location>
        <begin position="27"/>
        <end position="130"/>
    </location>
</feature>
<dbReference type="RefSeq" id="WP_087816187.1">
    <property type="nucleotide sequence ID" value="NZ_CBCPKE010000016.1"/>
</dbReference>
<dbReference type="GO" id="GO:0000160">
    <property type="term" value="P:phosphorelay signal transduction system"/>
    <property type="evidence" value="ECO:0007669"/>
    <property type="project" value="InterPro"/>
</dbReference>
<feature type="DNA-binding region" description="OmpR/PhoB-type" evidence="2">
    <location>
        <begin position="27"/>
        <end position="130"/>
    </location>
</feature>
<name>A0A208ZYG4_YERIN</name>
<dbReference type="InterPro" id="IPR016032">
    <property type="entry name" value="Sig_transdc_resp-reg_C-effctor"/>
</dbReference>
<organism evidence="4 5">
    <name type="scientific">Yersinia intermedia</name>
    <dbReference type="NCBI Taxonomy" id="631"/>
    <lineage>
        <taxon>Bacteria</taxon>
        <taxon>Pseudomonadati</taxon>
        <taxon>Pseudomonadota</taxon>
        <taxon>Gammaproteobacteria</taxon>
        <taxon>Enterobacterales</taxon>
        <taxon>Yersiniaceae</taxon>
        <taxon>Yersinia</taxon>
    </lineage>
</organism>